<dbReference type="AlphaFoldDB" id="A0A848H2J8"/>
<dbReference type="Proteomes" id="UP000541185">
    <property type="component" value="Unassembled WGS sequence"/>
</dbReference>
<dbReference type="EMBL" id="JABBFX010000001">
    <property type="protein sequence ID" value="NML45045.1"/>
    <property type="molecule type" value="Genomic_DNA"/>
</dbReference>
<proteinExistence type="predicted"/>
<accession>A0A848H2J8</accession>
<evidence type="ECO:0000313" key="1">
    <source>
        <dbReference type="EMBL" id="NML45045.1"/>
    </source>
</evidence>
<comment type="caution">
    <text evidence="1">The sequence shown here is derived from an EMBL/GenBank/DDBJ whole genome shotgun (WGS) entry which is preliminary data.</text>
</comment>
<reference evidence="1 2" key="1">
    <citation type="submission" date="2020-04" db="EMBL/GenBank/DDBJ databases">
        <title>Ramlibacter sp. G-1-2-2 isolated from soil.</title>
        <authorList>
            <person name="Dahal R.H."/>
        </authorList>
    </citation>
    <scope>NUCLEOTIDE SEQUENCE [LARGE SCALE GENOMIC DNA]</scope>
    <source>
        <strain evidence="1 2">G-1-2-2</strain>
    </source>
</reference>
<evidence type="ECO:0000313" key="2">
    <source>
        <dbReference type="Proteomes" id="UP000541185"/>
    </source>
</evidence>
<keyword evidence="2" id="KW-1185">Reference proteome</keyword>
<dbReference type="RefSeq" id="WP_169419136.1">
    <property type="nucleotide sequence ID" value="NZ_JABBFX010000001.1"/>
</dbReference>
<name>A0A848H2J8_9BURK</name>
<sequence length="173" mass="18826">MLVRRTPKGQEELRARERTLGLRERGLLFLADGTRTLASLATALGPDTGVLLDALLRDGYLVLAVGDSAPPVARLAEAAAPAPAPHAADSFQAGRSLAGMRMYLFDVCERMFARGAPETAERYRQRLRQAREVEAMLAVAREMLQDVEELAGEQRARGLRERIEALMPDAGGA</sequence>
<gene>
    <name evidence="1" type="ORF">HHL11_14905</name>
</gene>
<protein>
    <submittedName>
        <fullName evidence="1">Uncharacterized protein</fullName>
    </submittedName>
</protein>
<organism evidence="1 2">
    <name type="scientific">Ramlibacter agri</name>
    <dbReference type="NCBI Taxonomy" id="2728837"/>
    <lineage>
        <taxon>Bacteria</taxon>
        <taxon>Pseudomonadati</taxon>
        <taxon>Pseudomonadota</taxon>
        <taxon>Betaproteobacteria</taxon>
        <taxon>Burkholderiales</taxon>
        <taxon>Comamonadaceae</taxon>
        <taxon>Ramlibacter</taxon>
    </lineage>
</organism>